<protein>
    <submittedName>
        <fullName evidence="1">11171_t:CDS:1</fullName>
    </submittedName>
</protein>
<gene>
    <name evidence="1" type="ORF">RPERSI_LOCUS824</name>
</gene>
<keyword evidence="2" id="KW-1185">Reference proteome</keyword>
<evidence type="ECO:0000313" key="1">
    <source>
        <dbReference type="EMBL" id="CAG8477158.1"/>
    </source>
</evidence>
<reference evidence="1" key="1">
    <citation type="submission" date="2021-06" db="EMBL/GenBank/DDBJ databases">
        <authorList>
            <person name="Kallberg Y."/>
            <person name="Tangrot J."/>
            <person name="Rosling A."/>
        </authorList>
    </citation>
    <scope>NUCLEOTIDE SEQUENCE</scope>
    <source>
        <strain evidence="1">MA461A</strain>
    </source>
</reference>
<proteinExistence type="predicted"/>
<evidence type="ECO:0000313" key="2">
    <source>
        <dbReference type="Proteomes" id="UP000789920"/>
    </source>
</evidence>
<dbReference type="Proteomes" id="UP000789920">
    <property type="component" value="Unassembled WGS sequence"/>
</dbReference>
<organism evidence="1 2">
    <name type="scientific">Racocetra persica</name>
    <dbReference type="NCBI Taxonomy" id="160502"/>
    <lineage>
        <taxon>Eukaryota</taxon>
        <taxon>Fungi</taxon>
        <taxon>Fungi incertae sedis</taxon>
        <taxon>Mucoromycota</taxon>
        <taxon>Glomeromycotina</taxon>
        <taxon>Glomeromycetes</taxon>
        <taxon>Diversisporales</taxon>
        <taxon>Gigasporaceae</taxon>
        <taxon>Racocetra</taxon>
    </lineage>
</organism>
<name>A0ACA9KJC9_9GLOM</name>
<dbReference type="EMBL" id="CAJVQC010000664">
    <property type="protein sequence ID" value="CAG8477158.1"/>
    <property type="molecule type" value="Genomic_DNA"/>
</dbReference>
<sequence>MSDMTPNPNWFHSDLLKIFYEPNCHKYPVQSEGCLEEIEITPKHKKNTKQFKDSQKFKKLVNELLNDVTERNMTHSHYKLTTQNTTKSHHKTNTRLTTINFNDLNKKISIAEEKNNKSIYEVLKRYYDLGESIAQSYKTFYMISHDVYNSRQQVYQEFMQQLNIDTLDSAIRKRKEWGKKIYSLLSCFNTNDNGSRGKEMINRIRSFSLSTISNLSWDNINIVKEYITTRLNIINRHNNMTFNYYHYI</sequence>
<accession>A0ACA9KJC9</accession>
<comment type="caution">
    <text evidence="1">The sequence shown here is derived from an EMBL/GenBank/DDBJ whole genome shotgun (WGS) entry which is preliminary data.</text>
</comment>